<evidence type="ECO:0000313" key="2">
    <source>
        <dbReference type="WBParaSite" id="JU765_v2.g6348.t1"/>
    </source>
</evidence>
<organism evidence="1 2">
    <name type="scientific">Panagrolaimus sp. JU765</name>
    <dbReference type="NCBI Taxonomy" id="591449"/>
    <lineage>
        <taxon>Eukaryota</taxon>
        <taxon>Metazoa</taxon>
        <taxon>Ecdysozoa</taxon>
        <taxon>Nematoda</taxon>
        <taxon>Chromadorea</taxon>
        <taxon>Rhabditida</taxon>
        <taxon>Tylenchina</taxon>
        <taxon>Panagrolaimomorpha</taxon>
        <taxon>Panagrolaimoidea</taxon>
        <taxon>Panagrolaimidae</taxon>
        <taxon>Panagrolaimus</taxon>
    </lineage>
</organism>
<evidence type="ECO:0000313" key="1">
    <source>
        <dbReference type="Proteomes" id="UP000887576"/>
    </source>
</evidence>
<dbReference type="Proteomes" id="UP000887576">
    <property type="component" value="Unplaced"/>
</dbReference>
<dbReference type="WBParaSite" id="JU765_v2.g6348.t1">
    <property type="protein sequence ID" value="JU765_v2.g6348.t1"/>
    <property type="gene ID" value="JU765_v2.g6348"/>
</dbReference>
<reference evidence="2" key="1">
    <citation type="submission" date="2022-11" db="UniProtKB">
        <authorList>
            <consortium name="WormBaseParasite"/>
        </authorList>
    </citation>
    <scope>IDENTIFICATION</scope>
</reference>
<proteinExistence type="predicted"/>
<sequence length="117" mass="13480">MRPIIIFGDYSKLSTMLVQSIAPYVTKVCFDGEVPANSQQLFFETLSKHQYQRNLTIRNLRKVDKFVIKAVKKLNKKKIPVTLENAEDESLLDLPGLYFDCLKILTTKEAFSIFVSF</sequence>
<protein>
    <submittedName>
        <fullName evidence="2">Uncharacterized protein</fullName>
    </submittedName>
</protein>
<accession>A0AC34RF76</accession>
<name>A0AC34RF76_9BILA</name>